<evidence type="ECO:0000256" key="6">
    <source>
        <dbReference type="RuleBase" id="RU361264"/>
    </source>
</evidence>
<comment type="similarity">
    <text evidence="2 6">Belongs to the YIP1 family.</text>
</comment>
<dbReference type="PANTHER" id="PTHR21236">
    <property type="entry name" value="GOLGI MEMBRANE PROTEIN YIP1"/>
    <property type="match status" value="1"/>
</dbReference>
<dbReference type="InterPro" id="IPR045231">
    <property type="entry name" value="Yip1/4-like"/>
</dbReference>
<dbReference type="GO" id="GO:0006888">
    <property type="term" value="P:endoplasmic reticulum to Golgi vesicle-mediated transport"/>
    <property type="evidence" value="ECO:0007669"/>
    <property type="project" value="InterPro"/>
</dbReference>
<evidence type="ECO:0000256" key="2">
    <source>
        <dbReference type="ARBA" id="ARBA00010596"/>
    </source>
</evidence>
<feature type="domain" description="Yip1" evidence="7">
    <location>
        <begin position="92"/>
        <end position="227"/>
    </location>
</feature>
<protein>
    <recommendedName>
        <fullName evidence="6">Protein YIPF</fullName>
    </recommendedName>
</protein>
<evidence type="ECO:0000256" key="3">
    <source>
        <dbReference type="ARBA" id="ARBA00022692"/>
    </source>
</evidence>
<feature type="transmembrane region" description="Helical" evidence="6">
    <location>
        <begin position="179"/>
        <end position="201"/>
    </location>
</feature>
<proteinExistence type="inferred from homology"/>
<dbReference type="InterPro" id="IPR006977">
    <property type="entry name" value="Yip1_dom"/>
</dbReference>
<feature type="transmembrane region" description="Helical" evidence="6">
    <location>
        <begin position="99"/>
        <end position="117"/>
    </location>
</feature>
<dbReference type="GO" id="GO:0000139">
    <property type="term" value="C:Golgi membrane"/>
    <property type="evidence" value="ECO:0007669"/>
    <property type="project" value="UniProtKB-SubCell"/>
</dbReference>
<dbReference type="AlphaFoldDB" id="A0A6G1SB28"/>
<evidence type="ECO:0000256" key="4">
    <source>
        <dbReference type="ARBA" id="ARBA00022989"/>
    </source>
</evidence>
<dbReference type="EMBL" id="GGYP01002955">
    <property type="protein sequence ID" value="MDE47726.1"/>
    <property type="molecule type" value="Transcribed_RNA"/>
</dbReference>
<feature type="transmembrane region" description="Helical" evidence="6">
    <location>
        <begin position="155"/>
        <end position="173"/>
    </location>
</feature>
<evidence type="ECO:0000259" key="7">
    <source>
        <dbReference type="Pfam" id="PF04893"/>
    </source>
</evidence>
<accession>A0A6G1SB28</accession>
<evidence type="ECO:0000256" key="1">
    <source>
        <dbReference type="ARBA" id="ARBA00004141"/>
    </source>
</evidence>
<dbReference type="GO" id="GO:0048280">
    <property type="term" value="P:vesicle fusion with Golgi apparatus"/>
    <property type="evidence" value="ECO:0007669"/>
    <property type="project" value="TreeGrafter"/>
</dbReference>
<organism evidence="8">
    <name type="scientific">Aceria tosichella</name>
    <name type="common">wheat curl mite</name>
    <dbReference type="NCBI Taxonomy" id="561515"/>
    <lineage>
        <taxon>Eukaryota</taxon>
        <taxon>Metazoa</taxon>
        <taxon>Ecdysozoa</taxon>
        <taxon>Arthropoda</taxon>
        <taxon>Chelicerata</taxon>
        <taxon>Arachnida</taxon>
        <taxon>Acari</taxon>
        <taxon>Acariformes</taxon>
        <taxon>Trombidiformes</taxon>
        <taxon>Prostigmata</taxon>
        <taxon>Eupodina</taxon>
        <taxon>Eriophyoidea</taxon>
        <taxon>Eriophyidae</taxon>
        <taxon>Eriophyinae</taxon>
        <taxon>Aceriini</taxon>
        <taxon>Aceria</taxon>
    </lineage>
</organism>
<gene>
    <name evidence="8" type="primary">yipf5</name>
    <name evidence="8" type="ORF">g.1272</name>
</gene>
<dbReference type="PANTHER" id="PTHR21236:SF2">
    <property type="entry name" value="PROTEIN YIPF"/>
    <property type="match status" value="1"/>
</dbReference>
<keyword evidence="4 6" id="KW-1133">Transmembrane helix</keyword>
<evidence type="ECO:0000313" key="8">
    <source>
        <dbReference type="EMBL" id="MDE47726.1"/>
    </source>
</evidence>
<feature type="transmembrane region" description="Helical" evidence="6">
    <location>
        <begin position="123"/>
        <end position="143"/>
    </location>
</feature>
<feature type="transmembrane region" description="Helical" evidence="6">
    <location>
        <begin position="213"/>
        <end position="229"/>
    </location>
</feature>
<comment type="subcellular location">
    <subcellularLocation>
        <location evidence="6">Golgi apparatus membrane</location>
        <topology evidence="6">Multi-pass membrane protein</topology>
    </subcellularLocation>
    <subcellularLocation>
        <location evidence="1">Membrane</location>
        <topology evidence="1">Multi-pass membrane protein</topology>
    </subcellularLocation>
</comment>
<dbReference type="Pfam" id="PF04893">
    <property type="entry name" value="Yip1"/>
    <property type="match status" value="1"/>
</dbReference>
<dbReference type="GO" id="GO:0005802">
    <property type="term" value="C:trans-Golgi network"/>
    <property type="evidence" value="ECO:0007669"/>
    <property type="project" value="TreeGrafter"/>
</dbReference>
<name>A0A6G1SB28_9ACAR</name>
<evidence type="ECO:0000256" key="5">
    <source>
        <dbReference type="ARBA" id="ARBA00023136"/>
    </source>
</evidence>
<keyword evidence="3 6" id="KW-0812">Transmembrane</keyword>
<reference evidence="8" key="1">
    <citation type="submission" date="2018-10" db="EMBL/GenBank/DDBJ databases">
        <title>Transcriptome assembly of Aceria tosichella (Wheat curl mite) Type 2.</title>
        <authorList>
            <person name="Scully E.D."/>
            <person name="Geib S.M."/>
            <person name="Palmer N.A."/>
            <person name="Gupta A.K."/>
            <person name="Sarath G."/>
            <person name="Tatineni S."/>
        </authorList>
    </citation>
    <scope>NUCLEOTIDE SEQUENCE</scope>
    <source>
        <strain evidence="8">LincolnNE</strain>
    </source>
</reference>
<keyword evidence="5 6" id="KW-0472">Membrane</keyword>
<sequence>MSDSYDMSAYSHYADMSYDWTYYNQQQQNMANQNMINQEMTYPTDMMSNQDTTNHPDDYEPPLLEELEINLEQIRQKTWAVLTFKSLNDHKNILQDPDLAGPLTFLLTFGFLLLLSGKIQFGYIYGLGTLGCLIIHSVVYLVAAKNISFMCTVSVLGYCILPMVMLSALSILINLKATLVGSILSVVAILWCAIGASNLLVTAVDITNARLMIAYPCALFYTVFALLTVF</sequence>